<keyword evidence="6" id="KW-1185">Reference proteome</keyword>
<protein>
    <submittedName>
        <fullName evidence="5">ABC-F family ATP-binding cassette domain-containing protein</fullName>
    </submittedName>
</protein>
<feature type="compositionally biased region" description="Basic and acidic residues" evidence="3">
    <location>
        <begin position="286"/>
        <end position="301"/>
    </location>
</feature>
<dbReference type="InterPro" id="IPR051309">
    <property type="entry name" value="ABCF_ATPase"/>
</dbReference>
<dbReference type="InterPro" id="IPR003593">
    <property type="entry name" value="AAA+_ATPase"/>
</dbReference>
<dbReference type="Proteomes" id="UP001589700">
    <property type="component" value="Unassembled WGS sequence"/>
</dbReference>
<feature type="domain" description="ABC transporter" evidence="4">
    <location>
        <begin position="17"/>
        <end position="265"/>
    </location>
</feature>
<dbReference type="Pfam" id="PF00005">
    <property type="entry name" value="ABC_tran"/>
    <property type="match status" value="2"/>
</dbReference>
<accession>A0ABV5JU51</accession>
<dbReference type="PANTHER" id="PTHR42855:SF1">
    <property type="entry name" value="ABC TRANSPORTER DOMAIN-CONTAINING PROTEIN"/>
    <property type="match status" value="1"/>
</dbReference>
<comment type="caution">
    <text evidence="5">The sequence shown here is derived from an EMBL/GenBank/DDBJ whole genome shotgun (WGS) entry which is preliminary data.</text>
</comment>
<dbReference type="EMBL" id="JBHMDY010000013">
    <property type="protein sequence ID" value="MFB9261225.1"/>
    <property type="molecule type" value="Genomic_DNA"/>
</dbReference>
<evidence type="ECO:0000256" key="2">
    <source>
        <dbReference type="ARBA" id="ARBA00022840"/>
    </source>
</evidence>
<proteinExistence type="predicted"/>
<dbReference type="CDD" id="cd03221">
    <property type="entry name" value="ABCF_EF-3"/>
    <property type="match status" value="1"/>
</dbReference>
<dbReference type="SMART" id="SM00382">
    <property type="entry name" value="AAA"/>
    <property type="match status" value="2"/>
</dbReference>
<evidence type="ECO:0000259" key="4">
    <source>
        <dbReference type="PROSITE" id="PS50893"/>
    </source>
</evidence>
<dbReference type="InterPro" id="IPR027417">
    <property type="entry name" value="P-loop_NTPase"/>
</dbReference>
<evidence type="ECO:0000313" key="5">
    <source>
        <dbReference type="EMBL" id="MFB9261225.1"/>
    </source>
</evidence>
<name>A0ABV5JU51_9ACTN</name>
<evidence type="ECO:0000256" key="3">
    <source>
        <dbReference type="SAM" id="MobiDB-lite"/>
    </source>
</evidence>
<dbReference type="PANTHER" id="PTHR42855">
    <property type="entry name" value="ABC TRANSPORTER ATP-BINDING SUBUNIT"/>
    <property type="match status" value="1"/>
</dbReference>
<sequence length="550" mass="58536">MPDTPNTHLPAGAHAHIRLTDVSVTLGTRPVLSGVNLTLSTGTTLAAVGENGRGKTTLLEVLSGTQTPDAGTVSRQGTVGVIQQHLDTSAGRTVGDAVAEEIADSLHALQALDDATTAMVEGKPGAEDAYAVALDRATVLDAWDADRRVDIALEGLSACADRERPLSTLSVGQRYRVRLACVLGARHDLLLLDEPTNHLDATGLAFLTARLREHPGGLAVVSHDRALLRDVASHFLDLDPSQDGAPRLYGGGYEGWIEGRRAERVRWEQAHADQVDEHARLTRAADAARGRLQDSWRPEKGHGKHARATRAAGTVQAFNRRRDELERHQVTVPPPPAAFHWPEWTVAPGKNVVTCTDVSVRGRLVSPVSLTVNTGDRVLLTGPNGAGKSTLLDLLAGRLTPDSGQVICRPGVRISHLGQEVPDWDPTLPAVEIYRRHIDGAGLTSAPGLDTTGLLGSDSAGTPVGRMSQGQQRRLHLALCLAGEPELLILDEPSNHLSFALVDELTGALASASCAVIVATHDRQLLRDLASWPAVDLSGSALESVHVRQP</sequence>
<keyword evidence="2 5" id="KW-0067">ATP-binding</keyword>
<evidence type="ECO:0000256" key="1">
    <source>
        <dbReference type="ARBA" id="ARBA00022741"/>
    </source>
</evidence>
<feature type="region of interest" description="Disordered" evidence="3">
    <location>
        <begin position="286"/>
        <end position="311"/>
    </location>
</feature>
<dbReference type="Gene3D" id="3.40.50.300">
    <property type="entry name" value="P-loop containing nucleotide triphosphate hydrolases"/>
    <property type="match status" value="2"/>
</dbReference>
<dbReference type="PROSITE" id="PS50893">
    <property type="entry name" value="ABC_TRANSPORTER_2"/>
    <property type="match status" value="2"/>
</dbReference>
<gene>
    <name evidence="5" type="ORF">ACFFVD_15620</name>
</gene>
<reference evidence="5 6" key="1">
    <citation type="submission" date="2024-09" db="EMBL/GenBank/DDBJ databases">
        <authorList>
            <person name="Sun Q."/>
            <person name="Mori K."/>
        </authorList>
    </citation>
    <scope>NUCLEOTIDE SEQUENCE [LARGE SCALE GENOMIC DNA]</scope>
    <source>
        <strain evidence="5 6">CCM 7659</strain>
    </source>
</reference>
<dbReference type="SUPFAM" id="SSF52540">
    <property type="entry name" value="P-loop containing nucleoside triphosphate hydrolases"/>
    <property type="match status" value="2"/>
</dbReference>
<organism evidence="5 6">
    <name type="scientific">Dietzia aerolata</name>
    <dbReference type="NCBI Taxonomy" id="595984"/>
    <lineage>
        <taxon>Bacteria</taxon>
        <taxon>Bacillati</taxon>
        <taxon>Actinomycetota</taxon>
        <taxon>Actinomycetes</taxon>
        <taxon>Mycobacteriales</taxon>
        <taxon>Dietziaceae</taxon>
        <taxon>Dietzia</taxon>
    </lineage>
</organism>
<dbReference type="RefSeq" id="WP_182631191.1">
    <property type="nucleotide sequence ID" value="NZ_JAALDM010000035.1"/>
</dbReference>
<dbReference type="GO" id="GO:0005524">
    <property type="term" value="F:ATP binding"/>
    <property type="evidence" value="ECO:0007669"/>
    <property type="project" value="UniProtKB-KW"/>
</dbReference>
<dbReference type="InterPro" id="IPR003439">
    <property type="entry name" value="ABC_transporter-like_ATP-bd"/>
</dbReference>
<keyword evidence="1" id="KW-0547">Nucleotide-binding</keyword>
<feature type="domain" description="ABC transporter" evidence="4">
    <location>
        <begin position="347"/>
        <end position="549"/>
    </location>
</feature>
<evidence type="ECO:0000313" key="6">
    <source>
        <dbReference type="Proteomes" id="UP001589700"/>
    </source>
</evidence>